<accession>A0A179SGI2</accession>
<dbReference type="EMBL" id="LWHQ01000016">
    <property type="protein sequence ID" value="OAS25576.1"/>
    <property type="molecule type" value="Genomic_DNA"/>
</dbReference>
<proteinExistence type="predicted"/>
<comment type="caution">
    <text evidence="3">The sequence shown here is derived from an EMBL/GenBank/DDBJ whole genome shotgun (WGS) entry which is preliminary data.</text>
</comment>
<dbReference type="RefSeq" id="WP_048437434.1">
    <property type="nucleotide sequence ID" value="NZ_LWHQ01000016.1"/>
</dbReference>
<gene>
    <name evidence="3" type="ORF">A5481_09510</name>
</gene>
<organism evidence="3 4">
    <name type="scientific">Methylobacterium platani</name>
    <dbReference type="NCBI Taxonomy" id="427683"/>
    <lineage>
        <taxon>Bacteria</taxon>
        <taxon>Pseudomonadati</taxon>
        <taxon>Pseudomonadota</taxon>
        <taxon>Alphaproteobacteria</taxon>
        <taxon>Hyphomicrobiales</taxon>
        <taxon>Methylobacteriaceae</taxon>
        <taxon>Methylobacterium</taxon>
    </lineage>
</organism>
<dbReference type="Proteomes" id="UP000078316">
    <property type="component" value="Unassembled WGS sequence"/>
</dbReference>
<feature type="coiled-coil region" evidence="1">
    <location>
        <begin position="15"/>
        <end position="42"/>
    </location>
</feature>
<protein>
    <submittedName>
        <fullName evidence="3">Uncharacterized protein</fullName>
    </submittedName>
</protein>
<feature type="compositionally biased region" description="Basic and acidic residues" evidence="2">
    <location>
        <begin position="138"/>
        <end position="165"/>
    </location>
</feature>
<evidence type="ECO:0000256" key="2">
    <source>
        <dbReference type="SAM" id="MobiDB-lite"/>
    </source>
</evidence>
<feature type="compositionally biased region" description="Polar residues" evidence="2">
    <location>
        <begin position="107"/>
        <end position="122"/>
    </location>
</feature>
<evidence type="ECO:0000313" key="3">
    <source>
        <dbReference type="EMBL" id="OAS25576.1"/>
    </source>
</evidence>
<feature type="region of interest" description="Disordered" evidence="2">
    <location>
        <begin position="83"/>
        <end position="177"/>
    </location>
</feature>
<keyword evidence="1" id="KW-0175">Coiled coil</keyword>
<sequence length="177" mass="18928">MLGALKDAVLILDEVKRLDTNIQKLTDRVDAIERRLTQDDQDRAVGAARDEALVAKIEAATRVAVVEASAKLSDRLTRLEIGLENGKSANGASLPPPARPDEPAHPTANSARPSAIQVTSSPTSPPCSAWSAPATRRMTRETARQGEEREGRPGRRKRAAEDHRGSPVVGDALTLSA</sequence>
<evidence type="ECO:0000256" key="1">
    <source>
        <dbReference type="SAM" id="Coils"/>
    </source>
</evidence>
<reference evidence="3 4" key="1">
    <citation type="submission" date="2016-04" db="EMBL/GenBank/DDBJ databases">
        <authorList>
            <person name="Evans L.H."/>
            <person name="Alamgir A."/>
            <person name="Owens N."/>
            <person name="Weber N.D."/>
            <person name="Virtaneva K."/>
            <person name="Barbian K."/>
            <person name="Babar A."/>
            <person name="Rosenke K."/>
        </authorList>
    </citation>
    <scope>NUCLEOTIDE SEQUENCE [LARGE SCALE GENOMIC DNA]</scope>
    <source>
        <strain evidence="3 4">PMB02</strain>
    </source>
</reference>
<evidence type="ECO:0000313" key="4">
    <source>
        <dbReference type="Proteomes" id="UP000078316"/>
    </source>
</evidence>
<dbReference type="AlphaFoldDB" id="A0A179SGI2"/>
<name>A0A179SGI2_9HYPH</name>